<dbReference type="AlphaFoldDB" id="A0A8T2PUN8"/>
<gene>
    <name evidence="2" type="ORF">JZ751_001766</name>
</gene>
<evidence type="ECO:0000256" key="1">
    <source>
        <dbReference type="SAM" id="MobiDB-lite"/>
    </source>
</evidence>
<protein>
    <submittedName>
        <fullName evidence="2">Uncharacterized protein</fullName>
    </submittedName>
</protein>
<comment type="caution">
    <text evidence="2">The sequence shown here is derived from an EMBL/GenBank/DDBJ whole genome shotgun (WGS) entry which is preliminary data.</text>
</comment>
<evidence type="ECO:0000313" key="2">
    <source>
        <dbReference type="EMBL" id="KAG9355053.1"/>
    </source>
</evidence>
<accession>A0A8T2PUN8</accession>
<proteinExistence type="predicted"/>
<dbReference type="EMBL" id="JAFBMS010000002">
    <property type="protein sequence ID" value="KAG9355053.1"/>
    <property type="molecule type" value="Genomic_DNA"/>
</dbReference>
<dbReference type="Proteomes" id="UP000824540">
    <property type="component" value="Unassembled WGS sequence"/>
</dbReference>
<keyword evidence="3" id="KW-1185">Reference proteome</keyword>
<evidence type="ECO:0000313" key="3">
    <source>
        <dbReference type="Proteomes" id="UP000824540"/>
    </source>
</evidence>
<reference evidence="2" key="1">
    <citation type="thesis" date="2021" institute="BYU ScholarsArchive" country="Provo, UT, USA">
        <title>Applications of and Algorithms for Genome Assembly and Genomic Analyses with an Emphasis on Marine Teleosts.</title>
        <authorList>
            <person name="Pickett B.D."/>
        </authorList>
    </citation>
    <scope>NUCLEOTIDE SEQUENCE</scope>
    <source>
        <strain evidence="2">HI-2016</strain>
    </source>
</reference>
<organism evidence="2 3">
    <name type="scientific">Albula glossodonta</name>
    <name type="common">roundjaw bonefish</name>
    <dbReference type="NCBI Taxonomy" id="121402"/>
    <lineage>
        <taxon>Eukaryota</taxon>
        <taxon>Metazoa</taxon>
        <taxon>Chordata</taxon>
        <taxon>Craniata</taxon>
        <taxon>Vertebrata</taxon>
        <taxon>Euteleostomi</taxon>
        <taxon>Actinopterygii</taxon>
        <taxon>Neopterygii</taxon>
        <taxon>Teleostei</taxon>
        <taxon>Albuliformes</taxon>
        <taxon>Albulidae</taxon>
        <taxon>Albula</taxon>
    </lineage>
</organism>
<feature type="region of interest" description="Disordered" evidence="1">
    <location>
        <begin position="60"/>
        <end position="89"/>
    </location>
</feature>
<name>A0A8T2PUN8_9TELE</name>
<sequence>MVAGSGNWDDASSPDWAPLGYERYVPGVAPGSRPVAVLTGRSCAVKGPITLEVCRQKKGRVVPGGADPVEQAPLLPPPTIAPDSTSANGSGKLMSRIWGWVEWDRKKRVCLLTRKLINSRSALCSLPASKHDKEQARKICFRH</sequence>